<evidence type="ECO:0000313" key="3">
    <source>
        <dbReference type="Proteomes" id="UP001529275"/>
    </source>
</evidence>
<reference evidence="3" key="1">
    <citation type="submission" date="2023-06" db="EMBL/GenBank/DDBJ databases">
        <title>Identification and characterization of horizontal gene transfer across gut microbiota members of farm animals based on homology search.</title>
        <authorList>
            <person name="Zeman M."/>
            <person name="Kubasova T."/>
            <person name="Jahodarova E."/>
            <person name="Nykrynova M."/>
            <person name="Rychlik I."/>
        </authorList>
    </citation>
    <scope>NUCLEOTIDE SEQUENCE [LARGE SCALE GENOMIC DNA]</scope>
    <source>
        <strain evidence="3">ET341</strain>
    </source>
</reference>
<dbReference type="RefSeq" id="WP_289527609.1">
    <property type="nucleotide sequence ID" value="NZ_JAUDCK010000015.1"/>
</dbReference>
<keyword evidence="1" id="KW-1133">Transmembrane helix</keyword>
<comment type="caution">
    <text evidence="2">The sequence shown here is derived from an EMBL/GenBank/DDBJ whole genome shotgun (WGS) entry which is preliminary data.</text>
</comment>
<dbReference type="Gene3D" id="3.40.50.150">
    <property type="entry name" value="Vaccinia Virus protein VP39"/>
    <property type="match status" value="1"/>
</dbReference>
<name>A0ABT7UI04_9FIRM</name>
<dbReference type="InterPro" id="IPR052939">
    <property type="entry name" value="23S_rRNA_MeTrnsfrase_RlmA"/>
</dbReference>
<evidence type="ECO:0000313" key="2">
    <source>
        <dbReference type="EMBL" id="MDM8195775.1"/>
    </source>
</evidence>
<evidence type="ECO:0008006" key="4">
    <source>
        <dbReference type="Google" id="ProtNLM"/>
    </source>
</evidence>
<dbReference type="InterPro" id="IPR029063">
    <property type="entry name" value="SAM-dependent_MTases_sf"/>
</dbReference>
<keyword evidence="1" id="KW-0812">Transmembrane</keyword>
<feature type="transmembrane region" description="Helical" evidence="1">
    <location>
        <begin position="47"/>
        <end position="65"/>
    </location>
</feature>
<feature type="transmembrane region" description="Helical" evidence="1">
    <location>
        <begin position="77"/>
        <end position="100"/>
    </location>
</feature>
<reference evidence="2 3" key="2">
    <citation type="submission" date="2023-06" db="EMBL/GenBank/DDBJ databases">
        <authorList>
            <person name="Zeman M."/>
            <person name="Kubasova T."/>
            <person name="Jahodarova E."/>
            <person name="Nykrynova M."/>
            <person name="Rychlik I."/>
        </authorList>
    </citation>
    <scope>NUCLEOTIDE SEQUENCE [LARGE SCALE GENOMIC DNA]</scope>
    <source>
        <strain evidence="2 3">ET341</strain>
    </source>
</reference>
<keyword evidence="3" id="KW-1185">Reference proteome</keyword>
<dbReference type="PANTHER" id="PTHR43460:SF1">
    <property type="entry name" value="METHYLTRANSFERASE TYPE 11 DOMAIN-CONTAINING PROTEIN"/>
    <property type="match status" value="1"/>
</dbReference>
<accession>A0ABT7UI04</accession>
<feature type="transmembrane region" description="Helical" evidence="1">
    <location>
        <begin position="6"/>
        <end position="26"/>
    </location>
</feature>
<evidence type="ECO:0000256" key="1">
    <source>
        <dbReference type="SAM" id="Phobius"/>
    </source>
</evidence>
<dbReference type="PANTHER" id="PTHR43460">
    <property type="entry name" value="METHYLTRANSFERASE"/>
    <property type="match status" value="1"/>
</dbReference>
<proteinExistence type="predicted"/>
<sequence length="350" mass="41334">MEYLMILLLIFIAVLFLMQVVFFEITKSKMEKMNNINWFLSLDKPFNYNRVGYMVFLCFICYLVSSPAPLFSLEWFIYFVLFLAMGIVADAVVQYAILIYSKKRCRRQIEDAHLLQNELQHFTPNADFEKDYTLTPQNYDETSILRQYMTPEDHLAVMSVDSGKFASQFKDDTEAMFVVEPYTDTQRVQSQFEDDSSVKVTTLTPTGKMPFKDEKIDIIMCQECNYDKNEIQRVLKKGGYFIVNQHGTENLKEFVRLYMPFQMKGKWDAESCAQTLESIGMRIVDKFEDYGTIRFHSIQSLYQYFTKVSPDFANVNRYQVFYLQALKEMKDHSYFEMTTHQFLVVAQKTF</sequence>
<protein>
    <recommendedName>
        <fullName evidence="4">SAM-dependent methyltransferase</fullName>
    </recommendedName>
</protein>
<gene>
    <name evidence="2" type="ORF">QUV98_05530</name>
</gene>
<dbReference type="EMBL" id="JAUDCK010000015">
    <property type="protein sequence ID" value="MDM8195775.1"/>
    <property type="molecule type" value="Genomic_DNA"/>
</dbReference>
<dbReference type="SUPFAM" id="SSF53335">
    <property type="entry name" value="S-adenosyl-L-methionine-dependent methyltransferases"/>
    <property type="match status" value="1"/>
</dbReference>
<dbReference type="Proteomes" id="UP001529275">
    <property type="component" value="Unassembled WGS sequence"/>
</dbReference>
<keyword evidence="1" id="KW-0472">Membrane</keyword>
<organism evidence="2 3">
    <name type="scientific">Massilimicrobiota timonensis</name>
    <dbReference type="NCBI Taxonomy" id="1776392"/>
    <lineage>
        <taxon>Bacteria</taxon>
        <taxon>Bacillati</taxon>
        <taxon>Bacillota</taxon>
        <taxon>Erysipelotrichia</taxon>
        <taxon>Erysipelotrichales</taxon>
        <taxon>Erysipelotrichaceae</taxon>
        <taxon>Massilimicrobiota</taxon>
    </lineage>
</organism>